<dbReference type="InterPro" id="IPR045006">
    <property type="entry name" value="CHLI-like"/>
</dbReference>
<dbReference type="InterPro" id="IPR004482">
    <property type="entry name" value="Mg_chelat-rel"/>
</dbReference>
<evidence type="ECO:0000313" key="5">
    <source>
        <dbReference type="EMBL" id="VAW49297.1"/>
    </source>
</evidence>
<dbReference type="NCBIfam" id="NF007365">
    <property type="entry name" value="PRK09862.1"/>
    <property type="match status" value="1"/>
</dbReference>
<dbReference type="PANTHER" id="PTHR32039">
    <property type="entry name" value="MAGNESIUM-CHELATASE SUBUNIT CHLI"/>
    <property type="match status" value="1"/>
</dbReference>
<dbReference type="PRINTS" id="PR01657">
    <property type="entry name" value="MCMFAMILY"/>
</dbReference>
<organism evidence="5">
    <name type="scientific">hydrothermal vent metagenome</name>
    <dbReference type="NCBI Taxonomy" id="652676"/>
    <lineage>
        <taxon>unclassified sequences</taxon>
        <taxon>metagenomes</taxon>
        <taxon>ecological metagenomes</taxon>
    </lineage>
</organism>
<dbReference type="PROSITE" id="PS50051">
    <property type="entry name" value="MCM_2"/>
    <property type="match status" value="1"/>
</dbReference>
<dbReference type="InterPro" id="IPR027417">
    <property type="entry name" value="P-loop_NTPase"/>
</dbReference>
<keyword evidence="3" id="KW-0067">ATP-binding</keyword>
<accession>A0A3B0WF25</accession>
<dbReference type="AlphaFoldDB" id="A0A3B0WF25"/>
<proteinExistence type="inferred from homology"/>
<gene>
    <name evidence="5" type="ORF">MNBD_GAMMA03-320</name>
</gene>
<dbReference type="InterPro" id="IPR020568">
    <property type="entry name" value="Ribosomal_Su5_D2-typ_SF"/>
</dbReference>
<keyword evidence="2" id="KW-0547">Nucleotide-binding</keyword>
<evidence type="ECO:0000259" key="4">
    <source>
        <dbReference type="PROSITE" id="PS50051"/>
    </source>
</evidence>
<protein>
    <submittedName>
        <fullName evidence="5">AAA+ ATPase superfamily protein YifB/ComM, associated with DNA recombination</fullName>
    </submittedName>
</protein>
<dbReference type="GO" id="GO:0005524">
    <property type="term" value="F:ATP binding"/>
    <property type="evidence" value="ECO:0007669"/>
    <property type="project" value="UniProtKB-KW"/>
</dbReference>
<dbReference type="SUPFAM" id="SSF52540">
    <property type="entry name" value="P-loop containing nucleoside triphosphate hydrolases"/>
    <property type="match status" value="1"/>
</dbReference>
<evidence type="ECO:0000256" key="2">
    <source>
        <dbReference type="ARBA" id="ARBA00022741"/>
    </source>
</evidence>
<dbReference type="GO" id="GO:0003677">
    <property type="term" value="F:DNA binding"/>
    <property type="evidence" value="ECO:0007669"/>
    <property type="project" value="InterPro"/>
</dbReference>
<evidence type="ECO:0000256" key="1">
    <source>
        <dbReference type="ARBA" id="ARBA00006354"/>
    </source>
</evidence>
<dbReference type="InterPro" id="IPR001208">
    <property type="entry name" value="MCM_dom"/>
</dbReference>
<dbReference type="InterPro" id="IPR000523">
    <property type="entry name" value="Mg_chelatse_chII-like_cat_dom"/>
</dbReference>
<dbReference type="SMART" id="SM00382">
    <property type="entry name" value="AAA"/>
    <property type="match status" value="1"/>
</dbReference>
<dbReference type="Pfam" id="PF13335">
    <property type="entry name" value="Mg_chelatase_C"/>
    <property type="match status" value="1"/>
</dbReference>
<dbReference type="InterPro" id="IPR003593">
    <property type="entry name" value="AAA+_ATPase"/>
</dbReference>
<dbReference type="Gene3D" id="3.30.230.10">
    <property type="match status" value="1"/>
</dbReference>
<dbReference type="InterPro" id="IPR014721">
    <property type="entry name" value="Ribsml_uS5_D2-typ_fold_subgr"/>
</dbReference>
<feature type="domain" description="MCM C-terminal AAA(+) ATPase" evidence="4">
    <location>
        <begin position="295"/>
        <end position="391"/>
    </location>
</feature>
<dbReference type="InterPro" id="IPR025158">
    <property type="entry name" value="Mg_chelat-rel_C"/>
</dbReference>
<evidence type="ECO:0000256" key="3">
    <source>
        <dbReference type="ARBA" id="ARBA00022840"/>
    </source>
</evidence>
<dbReference type="Pfam" id="PF01078">
    <property type="entry name" value="Mg_chelatase"/>
    <property type="match status" value="1"/>
</dbReference>
<dbReference type="SUPFAM" id="SSF54211">
    <property type="entry name" value="Ribosomal protein S5 domain 2-like"/>
    <property type="match status" value="1"/>
</dbReference>
<name>A0A3B0WF25_9ZZZZ</name>
<dbReference type="PANTHER" id="PTHR32039:SF7">
    <property type="entry name" value="COMPETENCE PROTEIN COMM"/>
    <property type="match status" value="1"/>
</dbReference>
<dbReference type="EMBL" id="UOFC01000271">
    <property type="protein sequence ID" value="VAW49297.1"/>
    <property type="molecule type" value="Genomic_DNA"/>
</dbReference>
<sequence>MNLAEITSRALSGIESPKVSVEVHVSNGLPSFSIVGLPETSVKESKDRVRSALLSSGFELPPKKITINLAPADLPKTGGRYDLPIAIGILIATGQLDVSSVSHFEFIGELALNGMIRPVKGALPSVLAAKKMGKCCVLPIDNHEEAMVSVLNESCSEHFLLVKDLKEVCRILLGETVSQPAVLPLGERQKIDYTQDLSDVVGQYQAKRVLEICASGHHSLIMVGPPGSGKSMLASRLVTLLPSLTHEEAIESAAIRSISTSEVSAQDFYQRGYVSPHHTASAAALVGGGSYPKPGAISLAHHGILFLDELPEFNRNVLEALREPLEAKCVDVSRVNQQVRFPADCLLIAAMNPSPSGFFADDPLGRCTDTPEQIYRYQKKISGPLLDRIDLHLEVPPVEISDLQGEGDRGESSIDIRKRVTVTRNIQLQRQGCLNVALSVPKLQRYIVLDELSKTILERAVNQVGLSARGYHRVLRIARTLADMSSSELVESHHIAEALSYRSLDHLSAKRR</sequence>
<dbReference type="NCBIfam" id="TIGR00368">
    <property type="entry name" value="YifB family Mg chelatase-like AAA ATPase"/>
    <property type="match status" value="1"/>
</dbReference>
<dbReference type="Pfam" id="PF13541">
    <property type="entry name" value="ChlI"/>
    <property type="match status" value="1"/>
</dbReference>
<comment type="similarity">
    <text evidence="1">Belongs to the Mg-chelatase subunits D/I family. ComM subfamily.</text>
</comment>
<reference evidence="5" key="1">
    <citation type="submission" date="2018-06" db="EMBL/GenBank/DDBJ databases">
        <authorList>
            <person name="Zhirakovskaya E."/>
        </authorList>
    </citation>
    <scope>NUCLEOTIDE SEQUENCE</scope>
</reference>
<dbReference type="Gene3D" id="3.40.50.300">
    <property type="entry name" value="P-loop containing nucleotide triphosphate hydrolases"/>
    <property type="match status" value="1"/>
</dbReference>